<dbReference type="Proteomes" id="UP001164746">
    <property type="component" value="Chromosome 7"/>
</dbReference>
<gene>
    <name evidence="1" type="ORF">MAR_035822</name>
</gene>
<organism evidence="1 2">
    <name type="scientific">Mya arenaria</name>
    <name type="common">Soft-shell clam</name>
    <dbReference type="NCBI Taxonomy" id="6604"/>
    <lineage>
        <taxon>Eukaryota</taxon>
        <taxon>Metazoa</taxon>
        <taxon>Spiralia</taxon>
        <taxon>Lophotrochozoa</taxon>
        <taxon>Mollusca</taxon>
        <taxon>Bivalvia</taxon>
        <taxon>Autobranchia</taxon>
        <taxon>Heteroconchia</taxon>
        <taxon>Euheterodonta</taxon>
        <taxon>Imparidentia</taxon>
        <taxon>Neoheterodontei</taxon>
        <taxon>Myida</taxon>
        <taxon>Myoidea</taxon>
        <taxon>Myidae</taxon>
        <taxon>Mya</taxon>
    </lineage>
</organism>
<dbReference type="EMBL" id="CP111018">
    <property type="protein sequence ID" value="WAR10746.1"/>
    <property type="molecule type" value="Genomic_DNA"/>
</dbReference>
<name>A0ABY7EPV1_MYAAR</name>
<evidence type="ECO:0000313" key="1">
    <source>
        <dbReference type="EMBL" id="WAR10746.1"/>
    </source>
</evidence>
<accession>A0ABY7EPV1</accession>
<sequence>MRNSCNDIVLGCQQRLEQIVSNMATTWDIPKTTPMFKTRHVCGNFQCSIGCNAQGNVQDHSKLTSKDVTSIRPTPNL</sequence>
<proteinExistence type="predicted"/>
<protein>
    <submittedName>
        <fullName evidence="1">Uncharacterized protein</fullName>
    </submittedName>
</protein>
<reference evidence="1" key="1">
    <citation type="submission" date="2022-11" db="EMBL/GenBank/DDBJ databases">
        <title>Centuries of genome instability and evolution in soft-shell clam transmissible cancer (bioRxiv).</title>
        <authorList>
            <person name="Hart S.F.M."/>
            <person name="Yonemitsu M.A."/>
            <person name="Giersch R.M."/>
            <person name="Beal B.F."/>
            <person name="Arriagada G."/>
            <person name="Davis B.W."/>
            <person name="Ostrander E.A."/>
            <person name="Goff S.P."/>
            <person name="Metzger M.J."/>
        </authorList>
    </citation>
    <scope>NUCLEOTIDE SEQUENCE</scope>
    <source>
        <strain evidence="1">MELC-2E11</strain>
        <tissue evidence="1">Siphon/mantle</tissue>
    </source>
</reference>
<keyword evidence="2" id="KW-1185">Reference proteome</keyword>
<evidence type="ECO:0000313" key="2">
    <source>
        <dbReference type="Proteomes" id="UP001164746"/>
    </source>
</evidence>